<dbReference type="InterPro" id="IPR009030">
    <property type="entry name" value="Growth_fac_rcpt_cys_sf"/>
</dbReference>
<dbReference type="EMBL" id="JH993241">
    <property type="protein sequence ID" value="EKX31729.1"/>
    <property type="molecule type" value="Genomic_DNA"/>
</dbReference>
<sequence>NCTPGGFSGAGASVCTKCSKGYYEDRFASTACKGCENGKYAALTGTIQCNGCPSQAYTNSPSSACWLCSPGTYQRMTNASFCWGCPSGSYATAYGQASISSCSACGPGKYASGTGQSVCSACPLGKYSDVSGSVLCIPCPQGTFAGSTGLTVCQKCSAGSSGIISATSCQTCPLYSSTLQDSSTSLTDCKCPAGYSGPDHSPCTACAVGEYKISMGSDACQYCPSHSTTLQVASNSFEDCKCMAGYTGPDGGPCTACPVGKYKNLTGSDACQYCPSHSTTLQVASNSSEDCTCVAGYTGPDGGPCTACPVGKYKTLTGSDACQ</sequence>
<dbReference type="SUPFAM" id="SSF57184">
    <property type="entry name" value="Growth factor receptor domain"/>
    <property type="match status" value="3"/>
</dbReference>
<feature type="domain" description="Tyrosine-protein kinase ephrin type A/B receptor-like" evidence="1">
    <location>
        <begin position="195"/>
        <end position="240"/>
    </location>
</feature>
<gene>
    <name evidence="2" type="ORF">GUITHDRAFT_49082</name>
</gene>
<evidence type="ECO:0000313" key="3">
    <source>
        <dbReference type="EnsemblProtists" id="EKX31729"/>
    </source>
</evidence>
<dbReference type="EnsemblProtists" id="EKX31729">
    <property type="protein sequence ID" value="EKX31729"/>
    <property type="gene ID" value="GUITHDRAFT_49082"/>
</dbReference>
<feature type="non-terminal residue" evidence="2">
    <location>
        <position position="1"/>
    </location>
</feature>
<name>L1I783_GUITC</name>
<dbReference type="PaxDb" id="55529-EKX31729"/>
<dbReference type="HOGENOM" id="CLU_070734_0_0_1"/>
<dbReference type="OMA" id="HSTHCNT"/>
<dbReference type="Proteomes" id="UP000011087">
    <property type="component" value="Unassembled WGS sequence"/>
</dbReference>
<feature type="domain" description="Tyrosine-protein kinase ephrin type A/B receptor-like" evidence="1">
    <location>
        <begin position="125"/>
        <end position="164"/>
    </location>
</feature>
<dbReference type="PANTHER" id="PTHR46967:SF1">
    <property type="entry name" value="KERATIN-ASSOCIATED PROTEIN 16-1-LIKE"/>
    <property type="match status" value="1"/>
</dbReference>
<dbReference type="AlphaFoldDB" id="L1I783"/>
<dbReference type="Gene3D" id="2.10.50.10">
    <property type="entry name" value="Tumor Necrosis Factor Receptor, subunit A, domain 2"/>
    <property type="match status" value="5"/>
</dbReference>
<dbReference type="OrthoDB" id="430340at2759"/>
<feature type="non-terminal residue" evidence="2">
    <location>
        <position position="323"/>
    </location>
</feature>
<evidence type="ECO:0000313" key="2">
    <source>
        <dbReference type="EMBL" id="EKX31729.1"/>
    </source>
</evidence>
<accession>L1I783</accession>
<reference evidence="4" key="2">
    <citation type="submission" date="2012-11" db="EMBL/GenBank/DDBJ databases">
        <authorList>
            <person name="Kuo A."/>
            <person name="Curtis B.A."/>
            <person name="Tanifuji G."/>
            <person name="Burki F."/>
            <person name="Gruber A."/>
            <person name="Irimia M."/>
            <person name="Maruyama S."/>
            <person name="Arias M.C."/>
            <person name="Ball S.G."/>
            <person name="Gile G.H."/>
            <person name="Hirakawa Y."/>
            <person name="Hopkins J.F."/>
            <person name="Rensing S.A."/>
            <person name="Schmutz J."/>
            <person name="Symeonidi A."/>
            <person name="Elias M."/>
            <person name="Eveleigh R.J."/>
            <person name="Herman E.K."/>
            <person name="Klute M.J."/>
            <person name="Nakayama T."/>
            <person name="Obornik M."/>
            <person name="Reyes-Prieto A."/>
            <person name="Armbrust E.V."/>
            <person name="Aves S.J."/>
            <person name="Beiko R.G."/>
            <person name="Coutinho P."/>
            <person name="Dacks J.B."/>
            <person name="Durnford D.G."/>
            <person name="Fast N.M."/>
            <person name="Green B.R."/>
            <person name="Grisdale C."/>
            <person name="Hempe F."/>
            <person name="Henrissat B."/>
            <person name="Hoppner M.P."/>
            <person name="Ishida K.-I."/>
            <person name="Kim E."/>
            <person name="Koreny L."/>
            <person name="Kroth P.G."/>
            <person name="Liu Y."/>
            <person name="Malik S.-B."/>
            <person name="Maier U.G."/>
            <person name="McRose D."/>
            <person name="Mock T."/>
            <person name="Neilson J.A."/>
            <person name="Onodera N.T."/>
            <person name="Poole A.M."/>
            <person name="Pritham E.J."/>
            <person name="Richards T.A."/>
            <person name="Rocap G."/>
            <person name="Roy S.W."/>
            <person name="Sarai C."/>
            <person name="Schaack S."/>
            <person name="Shirato S."/>
            <person name="Slamovits C.H."/>
            <person name="Spencer D.F."/>
            <person name="Suzuki S."/>
            <person name="Worden A.Z."/>
            <person name="Zauner S."/>
            <person name="Barry K."/>
            <person name="Bell C."/>
            <person name="Bharti A.K."/>
            <person name="Crow J.A."/>
            <person name="Grimwood J."/>
            <person name="Kramer R."/>
            <person name="Lindquist E."/>
            <person name="Lucas S."/>
            <person name="Salamov A."/>
            <person name="McFadden G.I."/>
            <person name="Lane C.E."/>
            <person name="Keeling P.J."/>
            <person name="Gray M.W."/>
            <person name="Grigoriev I.V."/>
            <person name="Archibald J.M."/>
        </authorList>
    </citation>
    <scope>NUCLEOTIDE SEQUENCE</scope>
    <source>
        <strain evidence="4">CCMP2712</strain>
    </source>
</reference>
<dbReference type="RefSeq" id="XP_005818709.1">
    <property type="nucleotide sequence ID" value="XM_005818652.1"/>
</dbReference>
<protein>
    <recommendedName>
        <fullName evidence="1">Tyrosine-protein kinase ephrin type A/B receptor-like domain-containing protein</fullName>
    </recommendedName>
</protein>
<reference evidence="2 4" key="1">
    <citation type="journal article" date="2012" name="Nature">
        <title>Algal genomes reveal evolutionary mosaicism and the fate of nucleomorphs.</title>
        <authorList>
            <consortium name="DOE Joint Genome Institute"/>
            <person name="Curtis B.A."/>
            <person name="Tanifuji G."/>
            <person name="Burki F."/>
            <person name="Gruber A."/>
            <person name="Irimia M."/>
            <person name="Maruyama S."/>
            <person name="Arias M.C."/>
            <person name="Ball S.G."/>
            <person name="Gile G.H."/>
            <person name="Hirakawa Y."/>
            <person name="Hopkins J.F."/>
            <person name="Kuo A."/>
            <person name="Rensing S.A."/>
            <person name="Schmutz J."/>
            <person name="Symeonidi A."/>
            <person name="Elias M."/>
            <person name="Eveleigh R.J."/>
            <person name="Herman E.K."/>
            <person name="Klute M.J."/>
            <person name="Nakayama T."/>
            <person name="Obornik M."/>
            <person name="Reyes-Prieto A."/>
            <person name="Armbrust E.V."/>
            <person name="Aves S.J."/>
            <person name="Beiko R.G."/>
            <person name="Coutinho P."/>
            <person name="Dacks J.B."/>
            <person name="Durnford D.G."/>
            <person name="Fast N.M."/>
            <person name="Green B.R."/>
            <person name="Grisdale C.J."/>
            <person name="Hempel F."/>
            <person name="Henrissat B."/>
            <person name="Hoppner M.P."/>
            <person name="Ishida K."/>
            <person name="Kim E."/>
            <person name="Koreny L."/>
            <person name="Kroth P.G."/>
            <person name="Liu Y."/>
            <person name="Malik S.B."/>
            <person name="Maier U.G."/>
            <person name="McRose D."/>
            <person name="Mock T."/>
            <person name="Neilson J.A."/>
            <person name="Onodera N.T."/>
            <person name="Poole A.M."/>
            <person name="Pritham E.J."/>
            <person name="Richards T.A."/>
            <person name="Rocap G."/>
            <person name="Roy S.W."/>
            <person name="Sarai C."/>
            <person name="Schaack S."/>
            <person name="Shirato S."/>
            <person name="Slamovits C.H."/>
            <person name="Spencer D.F."/>
            <person name="Suzuki S."/>
            <person name="Worden A.Z."/>
            <person name="Zauner S."/>
            <person name="Barry K."/>
            <person name="Bell C."/>
            <person name="Bharti A.K."/>
            <person name="Crow J.A."/>
            <person name="Grimwood J."/>
            <person name="Kramer R."/>
            <person name="Lindquist E."/>
            <person name="Lucas S."/>
            <person name="Salamov A."/>
            <person name="McFadden G.I."/>
            <person name="Lane C.E."/>
            <person name="Keeling P.J."/>
            <person name="Gray M.W."/>
            <person name="Grigoriev I.V."/>
            <person name="Archibald J.M."/>
        </authorList>
    </citation>
    <scope>NUCLEOTIDE SEQUENCE</scope>
    <source>
        <strain evidence="2 4">CCMP2712</strain>
    </source>
</reference>
<dbReference type="PANTHER" id="PTHR46967">
    <property type="entry name" value="INSULIN-LIKE GROWTH FACTOR BINDING PROTEIN,N-TERMINAL"/>
    <property type="match status" value="1"/>
</dbReference>
<organism evidence="2">
    <name type="scientific">Guillardia theta (strain CCMP2712)</name>
    <name type="common">Cryptophyte</name>
    <dbReference type="NCBI Taxonomy" id="905079"/>
    <lineage>
        <taxon>Eukaryota</taxon>
        <taxon>Cryptophyceae</taxon>
        <taxon>Pyrenomonadales</taxon>
        <taxon>Geminigeraceae</taxon>
        <taxon>Guillardia</taxon>
    </lineage>
</organism>
<reference evidence="3" key="3">
    <citation type="submission" date="2016-03" db="UniProtKB">
        <authorList>
            <consortium name="EnsemblProtists"/>
        </authorList>
    </citation>
    <scope>IDENTIFICATION</scope>
</reference>
<evidence type="ECO:0000313" key="4">
    <source>
        <dbReference type="Proteomes" id="UP000011087"/>
    </source>
</evidence>
<feature type="domain" description="Tyrosine-protein kinase ephrin type A/B receptor-like" evidence="1">
    <location>
        <begin position="249"/>
        <end position="291"/>
    </location>
</feature>
<dbReference type="SMART" id="SM01411">
    <property type="entry name" value="Ephrin_rec_like"/>
    <property type="match status" value="5"/>
</dbReference>
<dbReference type="Pfam" id="PF07699">
    <property type="entry name" value="Ephrin_rec_like"/>
    <property type="match status" value="3"/>
</dbReference>
<evidence type="ECO:0000259" key="1">
    <source>
        <dbReference type="Pfam" id="PF07699"/>
    </source>
</evidence>
<proteinExistence type="predicted"/>
<dbReference type="eggNOG" id="KOG1217">
    <property type="taxonomic scope" value="Eukaryota"/>
</dbReference>
<dbReference type="GeneID" id="17288453"/>
<dbReference type="KEGG" id="gtt:GUITHDRAFT_49082"/>
<dbReference type="STRING" id="905079.L1I783"/>
<dbReference type="InterPro" id="IPR011641">
    <property type="entry name" value="Tyr-kin_ephrin_A/B_rcpt-like"/>
</dbReference>
<keyword evidence="4" id="KW-1185">Reference proteome</keyword>